<gene>
    <name evidence="1" type="ORF">Psest_4385</name>
</gene>
<proteinExistence type="predicted"/>
<dbReference type="Proteomes" id="UP000010820">
    <property type="component" value="Plasmid pPSEST01"/>
</dbReference>
<dbReference type="AlphaFoldDB" id="L0GSS2"/>
<accession>L0GSS2</accession>
<organism evidence="1 2">
    <name type="scientific">Stutzerimonas stutzeri RCH2</name>
    <dbReference type="NCBI Taxonomy" id="644801"/>
    <lineage>
        <taxon>Bacteria</taxon>
        <taxon>Pseudomonadati</taxon>
        <taxon>Pseudomonadota</taxon>
        <taxon>Gammaproteobacteria</taxon>
        <taxon>Pseudomonadales</taxon>
        <taxon>Pseudomonadaceae</taxon>
        <taxon>Stutzerimonas</taxon>
    </lineage>
</organism>
<keyword evidence="1" id="KW-0614">Plasmid</keyword>
<dbReference type="RefSeq" id="WP_015279002.1">
    <property type="nucleotide sequence ID" value="NC_019937.1"/>
</dbReference>
<dbReference type="HOGENOM" id="CLU_183775_0_0_6"/>
<dbReference type="EMBL" id="CP003072">
    <property type="protein sequence ID" value="AGA88852.1"/>
    <property type="molecule type" value="Genomic_DNA"/>
</dbReference>
<geneLocation type="plasmid" evidence="1 2">
    <name>pPSEST01</name>
</geneLocation>
<dbReference type="KEGG" id="psh:Psest_4385"/>
<sequence length="76" mass="8454">MRKAIDQDTLEALISTGAMREFRGVRHHGAWALQGRLGASWLPVRSRREPVRAWASLTAVGRFAEAQGIKSLIVEL</sequence>
<protein>
    <submittedName>
        <fullName evidence="1">Uncharacterized protein</fullName>
    </submittedName>
</protein>
<name>L0GSS2_STUST</name>
<evidence type="ECO:0000313" key="1">
    <source>
        <dbReference type="EMBL" id="AGA88852.1"/>
    </source>
</evidence>
<reference evidence="1 2" key="1">
    <citation type="submission" date="2011-10" db="EMBL/GenBank/DDBJ databases">
        <title>Complete sequence of plasmid 1 of Pseudomonas stutzeri RCH2.</title>
        <authorList>
            <consortium name="US DOE Joint Genome Institute"/>
            <person name="Lucas S."/>
            <person name="Han J."/>
            <person name="Lapidus A."/>
            <person name="Cheng J.-F."/>
            <person name="Goodwin L."/>
            <person name="Pitluck S."/>
            <person name="Peters L."/>
            <person name="Ovchinnikova G."/>
            <person name="Zeytun A."/>
            <person name="Lu M."/>
            <person name="Detter J.C."/>
            <person name="Han C."/>
            <person name="Tapia R."/>
            <person name="Land M."/>
            <person name="Hauser L."/>
            <person name="Kyrpides N."/>
            <person name="Ivanova N."/>
            <person name="Pagani I."/>
            <person name="Chakraborty R."/>
            <person name="Arkin A."/>
            <person name="Dehal P."/>
            <person name="Wall J."/>
            <person name="Hazen T."/>
            <person name="Woyke T."/>
        </authorList>
    </citation>
    <scope>NUCLEOTIDE SEQUENCE [LARGE SCALE GENOMIC DNA]</scope>
    <source>
        <strain evidence="1 2">RCH2</strain>
        <plasmid evidence="2">Plasmid pPSEST01</plasmid>
    </source>
</reference>
<evidence type="ECO:0000313" key="2">
    <source>
        <dbReference type="Proteomes" id="UP000010820"/>
    </source>
</evidence>